<organism evidence="2 3">
    <name type="scientific">Mesosutterella faecium</name>
    <dbReference type="NCBI Taxonomy" id="2925194"/>
    <lineage>
        <taxon>Bacteria</taxon>
        <taxon>Pseudomonadati</taxon>
        <taxon>Pseudomonadota</taxon>
        <taxon>Betaproteobacteria</taxon>
        <taxon>Burkholderiales</taxon>
        <taxon>Sutterellaceae</taxon>
        <taxon>Mesosutterella</taxon>
    </lineage>
</organism>
<reference evidence="2" key="1">
    <citation type="submission" date="2023-03" db="EMBL/GenBank/DDBJ databases">
        <title>Mesosutterella sp. nov. isolated from porcine feces.</title>
        <authorList>
            <person name="Yu S."/>
        </authorList>
    </citation>
    <scope>NUCLEOTIDE SEQUENCE</scope>
    <source>
        <strain evidence="2">AGMB02718</strain>
    </source>
</reference>
<accession>A0ABT7IS44</accession>
<gene>
    <name evidence="2" type="ORF">MUN46_009285</name>
</gene>
<dbReference type="EMBL" id="JAKZJU020000001">
    <property type="protein sequence ID" value="MDL2060126.1"/>
    <property type="molecule type" value="Genomic_DNA"/>
</dbReference>
<evidence type="ECO:0000313" key="2">
    <source>
        <dbReference type="EMBL" id="MDL2060126.1"/>
    </source>
</evidence>
<keyword evidence="1" id="KW-0472">Membrane</keyword>
<proteinExistence type="predicted"/>
<dbReference type="Proteomes" id="UP001165481">
    <property type="component" value="Unassembled WGS sequence"/>
</dbReference>
<name>A0ABT7IS44_9BURK</name>
<feature type="transmembrane region" description="Helical" evidence="1">
    <location>
        <begin position="20"/>
        <end position="42"/>
    </location>
</feature>
<keyword evidence="3" id="KW-1185">Reference proteome</keyword>
<protein>
    <submittedName>
        <fullName evidence="2">Uncharacterized protein</fullName>
    </submittedName>
</protein>
<evidence type="ECO:0000256" key="1">
    <source>
        <dbReference type="SAM" id="Phobius"/>
    </source>
</evidence>
<sequence>MSNENDPFESIDDNQSNNKTFAIVLLLTITCILVVAAVYLYFSHKTVDSTFGCPVVNGEPTPVGHTIVLVDETDPLSPIQADFFKVQMEQLVRKQMKDGELLSLYSISGDPNSNRRPLIEVCKPRDGSDANPLNENEKLMKKRFYEKFAKPIDKLIEKLTSKKEPEKISPIMETIQFASVNSLRKWNVRGERKLLIFSDMLQNTEGFSLYRGTPSFTAFEGSPYASETKAYLPNVGVQLYYFVNDPRLQTKSNLAFWEQYFLKDGATVDSVIPVGK</sequence>
<comment type="caution">
    <text evidence="2">The sequence shown here is derived from an EMBL/GenBank/DDBJ whole genome shotgun (WGS) entry which is preliminary data.</text>
</comment>
<evidence type="ECO:0000313" key="3">
    <source>
        <dbReference type="Proteomes" id="UP001165481"/>
    </source>
</evidence>
<keyword evidence="1" id="KW-1133">Transmembrane helix</keyword>
<keyword evidence="1" id="KW-0812">Transmembrane</keyword>
<dbReference type="RefSeq" id="WP_243377658.1">
    <property type="nucleotide sequence ID" value="NZ_JAKZJU020000001.1"/>
</dbReference>